<comment type="similarity">
    <text evidence="1">Belongs to the N-acetylmuramoyl-L-alanine amidase 2 family.</text>
</comment>
<dbReference type="InterPro" id="IPR036505">
    <property type="entry name" value="Amidase/PGRP_sf"/>
</dbReference>
<dbReference type="GO" id="GO:0008270">
    <property type="term" value="F:zinc ion binding"/>
    <property type="evidence" value="ECO:0007669"/>
    <property type="project" value="InterPro"/>
</dbReference>
<evidence type="ECO:0000313" key="6">
    <source>
        <dbReference type="Proteomes" id="UP001162156"/>
    </source>
</evidence>
<dbReference type="Proteomes" id="UP001162156">
    <property type="component" value="Unassembled WGS sequence"/>
</dbReference>
<dbReference type="Pfam" id="PF01510">
    <property type="entry name" value="Amidase_2"/>
    <property type="match status" value="1"/>
</dbReference>
<sequence length="133" mass="14719">MKDILAALSTVACLLVFPYFANYIIRIFVILGICPNIISREEWNASAPKGVQPLKVNPPPYVVVHHSATPSCNSTEDCKSRVKGFQNYHMQTLGWKDIGYNFLIGGDGNIYEGRGWGIHGAHVPKYNARSIGI</sequence>
<name>A0AAV8WUC6_9CUCU</name>
<feature type="non-terminal residue" evidence="5">
    <location>
        <position position="133"/>
    </location>
</feature>
<dbReference type="PANTHER" id="PTHR11022:SF75">
    <property type="entry name" value="PEPTIDOGLYCAN-RECOGNITION PROTEIN SB1-RELATED"/>
    <property type="match status" value="1"/>
</dbReference>
<dbReference type="EMBL" id="JANEYF010004717">
    <property type="protein sequence ID" value="KAJ8930233.1"/>
    <property type="molecule type" value="Genomic_DNA"/>
</dbReference>
<keyword evidence="3" id="KW-0391">Immunity</keyword>
<evidence type="ECO:0000313" key="5">
    <source>
        <dbReference type="EMBL" id="KAJ8930233.1"/>
    </source>
</evidence>
<keyword evidence="2" id="KW-0399">Innate immunity</keyword>
<proteinExistence type="inferred from homology"/>
<protein>
    <recommendedName>
        <fullName evidence="4">Peptidoglycan recognition protein family domain-containing protein</fullName>
    </recommendedName>
</protein>
<gene>
    <name evidence="5" type="ORF">NQ314_016959</name>
</gene>
<dbReference type="InterPro" id="IPR006619">
    <property type="entry name" value="PGRP_domain_met/bac"/>
</dbReference>
<evidence type="ECO:0000256" key="3">
    <source>
        <dbReference type="ARBA" id="ARBA00022859"/>
    </source>
</evidence>
<dbReference type="SMART" id="SM00701">
    <property type="entry name" value="PGRP"/>
    <property type="match status" value="1"/>
</dbReference>
<keyword evidence="6" id="KW-1185">Reference proteome</keyword>
<evidence type="ECO:0000256" key="1">
    <source>
        <dbReference type="ARBA" id="ARBA00007553"/>
    </source>
</evidence>
<dbReference type="Gene3D" id="3.40.80.10">
    <property type="entry name" value="Peptidoglycan recognition protein-like"/>
    <property type="match status" value="1"/>
</dbReference>
<dbReference type="GO" id="GO:0008745">
    <property type="term" value="F:N-acetylmuramoyl-L-alanine amidase activity"/>
    <property type="evidence" value="ECO:0007669"/>
    <property type="project" value="InterPro"/>
</dbReference>
<dbReference type="AlphaFoldDB" id="A0AAV8WUC6"/>
<feature type="domain" description="Peptidoglycan recognition protein family" evidence="4">
    <location>
        <begin position="35"/>
        <end position="133"/>
    </location>
</feature>
<dbReference type="InterPro" id="IPR015510">
    <property type="entry name" value="PGRP"/>
</dbReference>
<dbReference type="SUPFAM" id="SSF55846">
    <property type="entry name" value="N-acetylmuramoyl-L-alanine amidase-like"/>
    <property type="match status" value="1"/>
</dbReference>
<organism evidence="5 6">
    <name type="scientific">Rhamnusium bicolor</name>
    <dbReference type="NCBI Taxonomy" id="1586634"/>
    <lineage>
        <taxon>Eukaryota</taxon>
        <taxon>Metazoa</taxon>
        <taxon>Ecdysozoa</taxon>
        <taxon>Arthropoda</taxon>
        <taxon>Hexapoda</taxon>
        <taxon>Insecta</taxon>
        <taxon>Pterygota</taxon>
        <taxon>Neoptera</taxon>
        <taxon>Endopterygota</taxon>
        <taxon>Coleoptera</taxon>
        <taxon>Polyphaga</taxon>
        <taxon>Cucujiformia</taxon>
        <taxon>Chrysomeloidea</taxon>
        <taxon>Cerambycidae</taxon>
        <taxon>Lepturinae</taxon>
        <taxon>Rhagiini</taxon>
        <taxon>Rhamnusium</taxon>
    </lineage>
</organism>
<dbReference type="GO" id="GO:0009253">
    <property type="term" value="P:peptidoglycan catabolic process"/>
    <property type="evidence" value="ECO:0007669"/>
    <property type="project" value="InterPro"/>
</dbReference>
<evidence type="ECO:0000259" key="4">
    <source>
        <dbReference type="SMART" id="SM00701"/>
    </source>
</evidence>
<evidence type="ECO:0000256" key="2">
    <source>
        <dbReference type="ARBA" id="ARBA00022588"/>
    </source>
</evidence>
<reference evidence="5" key="1">
    <citation type="journal article" date="2023" name="Insect Mol. Biol.">
        <title>Genome sequencing provides insights into the evolution of gene families encoding plant cell wall-degrading enzymes in longhorned beetles.</title>
        <authorList>
            <person name="Shin N.R."/>
            <person name="Okamura Y."/>
            <person name="Kirsch R."/>
            <person name="Pauchet Y."/>
        </authorList>
    </citation>
    <scope>NUCLEOTIDE SEQUENCE</scope>
    <source>
        <strain evidence="5">RBIC_L_NR</strain>
    </source>
</reference>
<dbReference type="GO" id="GO:0045087">
    <property type="term" value="P:innate immune response"/>
    <property type="evidence" value="ECO:0007669"/>
    <property type="project" value="UniProtKB-KW"/>
</dbReference>
<dbReference type="CDD" id="cd06583">
    <property type="entry name" value="PGRP"/>
    <property type="match status" value="1"/>
</dbReference>
<dbReference type="PANTHER" id="PTHR11022">
    <property type="entry name" value="PEPTIDOGLYCAN RECOGNITION PROTEIN"/>
    <property type="match status" value="1"/>
</dbReference>
<comment type="caution">
    <text evidence="5">The sequence shown here is derived from an EMBL/GenBank/DDBJ whole genome shotgun (WGS) entry which is preliminary data.</text>
</comment>
<accession>A0AAV8WUC6</accession>
<dbReference type="InterPro" id="IPR002502">
    <property type="entry name" value="Amidase_domain"/>
</dbReference>